<dbReference type="SUPFAM" id="SSF50978">
    <property type="entry name" value="WD40 repeat-like"/>
    <property type="match status" value="1"/>
</dbReference>
<reference evidence="2 3" key="1">
    <citation type="journal article" date="2017" name="Nat. Commun.">
        <title>Genome assembly with in vitro proximity ligation data and whole-genome triplication in lettuce.</title>
        <authorList>
            <person name="Reyes-Chin-Wo S."/>
            <person name="Wang Z."/>
            <person name="Yang X."/>
            <person name="Kozik A."/>
            <person name="Arikit S."/>
            <person name="Song C."/>
            <person name="Xia L."/>
            <person name="Froenicke L."/>
            <person name="Lavelle D.O."/>
            <person name="Truco M.J."/>
            <person name="Xia R."/>
            <person name="Zhu S."/>
            <person name="Xu C."/>
            <person name="Xu H."/>
            <person name="Xu X."/>
            <person name="Cox K."/>
            <person name="Korf I."/>
            <person name="Meyers B.C."/>
            <person name="Michelmore R.W."/>
        </authorList>
    </citation>
    <scope>NUCLEOTIDE SEQUENCE [LARGE SCALE GENOMIC DNA]</scope>
    <source>
        <strain evidence="3">cv. Salinas</strain>
        <tissue evidence="2">Seedlings</tissue>
    </source>
</reference>
<name>A0A9R1V662_LACSA</name>
<dbReference type="InterPro" id="IPR036322">
    <property type="entry name" value="WD40_repeat_dom_sf"/>
</dbReference>
<accession>A0A9R1V662</accession>
<dbReference type="InterPro" id="IPR015943">
    <property type="entry name" value="WD40/YVTN_repeat-like_dom_sf"/>
</dbReference>
<comment type="pathway">
    <text evidence="1">Protein modification; protein ubiquitination.</text>
</comment>
<dbReference type="Proteomes" id="UP000235145">
    <property type="component" value="Unassembled WGS sequence"/>
</dbReference>
<sequence length="221" mass="25015">MWWFGCILGERCKRYWETFEKMMRCIYTRSVEVDLRIAHDLLRAADQYLLDGVIDFQDVSLQPLSTNKIPCDGAKPDAISAPDNLLALASKQGTQERDHSSERIGMFTRKVWNCRRVNLRVHSIVKKAHLGLVTALAFSQDSRDLVFASLDSSARVTQIKETKNNGISLFLSSLTSSYKHHVAAEGTTLVKQVEDAASNKKAKKRLQVDPATWPIMIFRVC</sequence>
<dbReference type="InterPro" id="IPR011333">
    <property type="entry name" value="SKP1/BTB/POZ_sf"/>
</dbReference>
<gene>
    <name evidence="2" type="ORF">LSAT_V11C600302550</name>
</gene>
<evidence type="ECO:0000256" key="1">
    <source>
        <dbReference type="ARBA" id="ARBA00004906"/>
    </source>
</evidence>
<evidence type="ECO:0000313" key="2">
    <source>
        <dbReference type="EMBL" id="KAJ0199604.1"/>
    </source>
</evidence>
<dbReference type="PANTHER" id="PTHR46710">
    <property type="entry name" value="ARM REPEAT PROTEIN INTERACTING WITH ABF2"/>
    <property type="match status" value="1"/>
</dbReference>
<keyword evidence="3" id="KW-1185">Reference proteome</keyword>
<dbReference type="AlphaFoldDB" id="A0A9R1V662"/>
<comment type="caution">
    <text evidence="2">The sequence shown here is derived from an EMBL/GenBank/DDBJ whole genome shotgun (WGS) entry which is preliminary data.</text>
</comment>
<dbReference type="EMBL" id="NBSK02000006">
    <property type="protein sequence ID" value="KAJ0199604.1"/>
    <property type="molecule type" value="Genomic_DNA"/>
</dbReference>
<protein>
    <submittedName>
        <fullName evidence="2">Uncharacterized protein</fullName>
    </submittedName>
</protein>
<dbReference type="PANTHER" id="PTHR46710:SF1">
    <property type="entry name" value="ARM REPEAT PROTEIN INTERACTING WITH ABF2"/>
    <property type="match status" value="1"/>
</dbReference>
<dbReference type="Gene3D" id="2.130.10.10">
    <property type="entry name" value="YVTN repeat-like/Quinoprotein amine dehydrogenase"/>
    <property type="match status" value="1"/>
</dbReference>
<organism evidence="2 3">
    <name type="scientific">Lactuca sativa</name>
    <name type="common">Garden lettuce</name>
    <dbReference type="NCBI Taxonomy" id="4236"/>
    <lineage>
        <taxon>Eukaryota</taxon>
        <taxon>Viridiplantae</taxon>
        <taxon>Streptophyta</taxon>
        <taxon>Embryophyta</taxon>
        <taxon>Tracheophyta</taxon>
        <taxon>Spermatophyta</taxon>
        <taxon>Magnoliopsida</taxon>
        <taxon>eudicotyledons</taxon>
        <taxon>Gunneridae</taxon>
        <taxon>Pentapetalae</taxon>
        <taxon>asterids</taxon>
        <taxon>campanulids</taxon>
        <taxon>Asterales</taxon>
        <taxon>Asteraceae</taxon>
        <taxon>Cichorioideae</taxon>
        <taxon>Cichorieae</taxon>
        <taxon>Lactucinae</taxon>
        <taxon>Lactuca</taxon>
    </lineage>
</organism>
<proteinExistence type="predicted"/>
<dbReference type="InterPro" id="IPR044282">
    <property type="entry name" value="ABAP1/ARIA"/>
</dbReference>
<evidence type="ECO:0000313" key="3">
    <source>
        <dbReference type="Proteomes" id="UP000235145"/>
    </source>
</evidence>
<dbReference type="Gene3D" id="3.30.710.10">
    <property type="entry name" value="Potassium Channel Kv1.1, Chain A"/>
    <property type="match status" value="1"/>
</dbReference>